<keyword evidence="2" id="KW-0378">Hydrolase</keyword>
<dbReference type="SUPFAM" id="SSF158702">
    <property type="entry name" value="Sec63 N-terminal domain-like"/>
    <property type="match status" value="1"/>
</dbReference>
<dbReference type="SUPFAM" id="SSF52540">
    <property type="entry name" value="P-loop containing nucleoside triphosphate hydrolases"/>
    <property type="match status" value="4"/>
</dbReference>
<dbReference type="FunFam" id="3.40.50.300:FF:003287">
    <property type="entry name" value="U5 small nuclear ribonucleoprotein 200 kDa helicase"/>
    <property type="match status" value="1"/>
</dbReference>
<evidence type="ECO:0000259" key="5">
    <source>
        <dbReference type="PROSITE" id="PS51192"/>
    </source>
</evidence>
<feature type="domain" description="Helicase ATP-binding" evidence="5">
    <location>
        <begin position="301"/>
        <end position="515"/>
    </location>
</feature>
<dbReference type="Gene3D" id="2.60.40.150">
    <property type="entry name" value="C2 domain"/>
    <property type="match status" value="1"/>
</dbReference>
<dbReference type="InterPro" id="IPR001650">
    <property type="entry name" value="Helicase_C-like"/>
</dbReference>
<proteinExistence type="predicted"/>
<evidence type="ECO:0000256" key="4">
    <source>
        <dbReference type="ARBA" id="ARBA00022840"/>
    </source>
</evidence>
<dbReference type="PROSITE" id="PS51192">
    <property type="entry name" value="HELICASE_ATP_BIND_1"/>
    <property type="match status" value="2"/>
</dbReference>
<reference evidence="7" key="1">
    <citation type="submission" date="2021-10" db="EMBL/GenBank/DDBJ databases">
        <title>De novo Genome Assembly of Clathrus columnatus (Basidiomycota, Fungi) Using Illumina and Nanopore Sequence Data.</title>
        <authorList>
            <person name="Ogiso-Tanaka E."/>
            <person name="Itagaki H."/>
            <person name="Hosoya T."/>
            <person name="Hosaka K."/>
        </authorList>
    </citation>
    <scope>NUCLEOTIDE SEQUENCE</scope>
    <source>
        <strain evidence="7">MO-923</strain>
    </source>
</reference>
<dbReference type="InterPro" id="IPR011545">
    <property type="entry name" value="DEAD/DEAH_box_helicase_dom"/>
</dbReference>
<keyword evidence="4" id="KW-0067">ATP-binding</keyword>
<evidence type="ECO:0000259" key="6">
    <source>
        <dbReference type="PROSITE" id="PS51194"/>
    </source>
</evidence>
<dbReference type="PANTHER" id="PTHR47961:SF13">
    <property type="entry name" value="ACTIVATING SIGNAL COINTEGRATOR 1 COMPLEX SUBUNIT 3"/>
    <property type="match status" value="1"/>
</dbReference>
<dbReference type="FunFam" id="1.10.10.10:FF:000024">
    <property type="entry name" value="U5 small nuclear ribonucleoprotein helicase"/>
    <property type="match status" value="1"/>
</dbReference>
<name>A0AAV5A3E4_9AGAM</name>
<evidence type="ECO:0000313" key="7">
    <source>
        <dbReference type="EMBL" id="GJJ07269.1"/>
    </source>
</evidence>
<dbReference type="Gene3D" id="3.40.50.300">
    <property type="entry name" value="P-loop containing nucleotide triphosphate hydrolases"/>
    <property type="match status" value="4"/>
</dbReference>
<dbReference type="Gene3D" id="1.10.3380.10">
    <property type="entry name" value="Sec63 N-terminal domain-like domain"/>
    <property type="match status" value="1"/>
</dbReference>
<dbReference type="InterPro" id="IPR004179">
    <property type="entry name" value="Sec63-dom"/>
</dbReference>
<gene>
    <name evidence="7" type="ORF">Clacol_001469</name>
</gene>
<dbReference type="InterPro" id="IPR027417">
    <property type="entry name" value="P-loop_NTPase"/>
</dbReference>
<dbReference type="SUPFAM" id="SSF81296">
    <property type="entry name" value="E set domains"/>
    <property type="match status" value="1"/>
</dbReference>
<dbReference type="Pfam" id="PF02889">
    <property type="entry name" value="Sec63"/>
    <property type="match status" value="1"/>
</dbReference>
<dbReference type="Proteomes" id="UP001050691">
    <property type="component" value="Unassembled WGS sequence"/>
</dbReference>
<dbReference type="InterPro" id="IPR014001">
    <property type="entry name" value="Helicase_ATP-bd"/>
</dbReference>
<evidence type="ECO:0008006" key="9">
    <source>
        <dbReference type="Google" id="ProtNLM"/>
    </source>
</evidence>
<dbReference type="SMART" id="SM00487">
    <property type="entry name" value="DEXDc"/>
    <property type="match status" value="2"/>
</dbReference>
<evidence type="ECO:0000313" key="8">
    <source>
        <dbReference type="Proteomes" id="UP001050691"/>
    </source>
</evidence>
<dbReference type="CDD" id="cd18795">
    <property type="entry name" value="SF2_C_Ski2"/>
    <property type="match status" value="1"/>
</dbReference>
<protein>
    <recommendedName>
        <fullName evidence="9">Activating signal cointegrator 1 complex subunit 3</fullName>
    </recommendedName>
</protein>
<dbReference type="SUPFAM" id="SSF46785">
    <property type="entry name" value="Winged helix' DNA-binding domain"/>
    <property type="match status" value="1"/>
</dbReference>
<dbReference type="Pfam" id="PF00270">
    <property type="entry name" value="DEAD"/>
    <property type="match status" value="2"/>
</dbReference>
<dbReference type="GO" id="GO:0016787">
    <property type="term" value="F:hydrolase activity"/>
    <property type="evidence" value="ECO:0007669"/>
    <property type="project" value="UniProtKB-KW"/>
</dbReference>
<feature type="domain" description="Helicase C-terminal" evidence="6">
    <location>
        <begin position="551"/>
        <end position="749"/>
    </location>
</feature>
<keyword evidence="3" id="KW-0347">Helicase</keyword>
<dbReference type="SMART" id="SM00973">
    <property type="entry name" value="Sec63"/>
    <property type="match status" value="1"/>
</dbReference>
<organism evidence="7 8">
    <name type="scientific">Clathrus columnatus</name>
    <dbReference type="NCBI Taxonomy" id="1419009"/>
    <lineage>
        <taxon>Eukaryota</taxon>
        <taxon>Fungi</taxon>
        <taxon>Dikarya</taxon>
        <taxon>Basidiomycota</taxon>
        <taxon>Agaricomycotina</taxon>
        <taxon>Agaricomycetes</taxon>
        <taxon>Phallomycetidae</taxon>
        <taxon>Phallales</taxon>
        <taxon>Clathraceae</taxon>
        <taxon>Clathrus</taxon>
    </lineage>
</organism>
<dbReference type="Gene3D" id="1.10.10.10">
    <property type="entry name" value="Winged helix-like DNA-binding domain superfamily/Winged helix DNA-binding domain"/>
    <property type="match status" value="2"/>
</dbReference>
<dbReference type="GO" id="GO:0005524">
    <property type="term" value="F:ATP binding"/>
    <property type="evidence" value="ECO:0007669"/>
    <property type="project" value="UniProtKB-KW"/>
</dbReference>
<dbReference type="PROSITE" id="PS51194">
    <property type="entry name" value="HELICASE_CTER"/>
    <property type="match status" value="1"/>
</dbReference>
<keyword evidence="8" id="KW-1185">Reference proteome</keyword>
<dbReference type="InterPro" id="IPR035892">
    <property type="entry name" value="C2_domain_sf"/>
</dbReference>
<evidence type="ECO:0000256" key="3">
    <source>
        <dbReference type="ARBA" id="ARBA00022806"/>
    </source>
</evidence>
<dbReference type="EMBL" id="BPWL01000002">
    <property type="protein sequence ID" value="GJJ07269.1"/>
    <property type="molecule type" value="Genomic_DNA"/>
</dbReference>
<keyword evidence="1" id="KW-0547">Nucleotide-binding</keyword>
<sequence>MVQFFTHLNELINKDETVEALSSQSHSITTEQALDWTKDVPQEFYDLTNEPIEHGKLSILDLPWSPIDVENTASTSTAALNSTDVLYNKLKFNPHTSSLIPNILSILSSNTKSDDEISTELVELLGFDLIELVMEIMSNRIPLSYKLAIVDDNVDSPWSKPTLTKRTGNQPQENGRTNQINFSVDRHETKRRMEENFRATAARPLFSGTATKAPEKLPHVYTSLSTTQGTVLSSLGSKFMLPIGTAREDKEDCEEVIIPPAKTVPPRKHERSIPITELDGLARGAFPGYKSLNRIQSIVYPTAYGTNENLLICAPTGAGKTDVAMLTVLRVIDQHLSSPNAKHTPSQLSTSIKKDDFKIIYVSSRAPMKALAAEIVRKLGKRLAWLSIRVRELTGEYSRVSILCWLFRLVQGDMQMSKQEIAETQIIVTTPEKWDVVTRKPTGEGELASKVKLLIIDEVHLLNEERGAVIETIVARTLRQVESTQSLIRIVGLSATLPNYLDVADFLRVSQHNGLFYFDSSFRPIPLEQHFLGIKGKPNSQQFRKNLDRVTFQKVLDLVQQGHQVMVFVHARKETVKSAQTLREMALIEGVLDDFSTQEHPNFYLFKRDIGMSRNREMKELFNDGFGIHHAGMLRSDRNMMERMFEARAIKVLFCTATLAWGVNLPAHAVIIKGTQVYDSSRGAFVNLSVLDVFQIFGRAGRPGMETSGEGYICTPEDQLDHYLEAVTAQHPIESKFIPGMVDSLNAEISLGTVSNIREAIQWIGYTYLFVRMKKNPIVYGMSHEEPVDDPSLSSKRNQLVKAAAQKLTTAGMINYNPQTESLQCTDLGRIAAKYYIRTASIEVFNQELRAKMSEADVLAVLSMSTEFEQVQLRENEIQELKHLMEEIIPCEVKGGTDTSQGKVNILLQGYISRAQLEDFALISDMEYVAQNGGRIIRSLVEIALSRRWANVCAALINMSKAVEKRMWPYDHPLLQFNLSKDVLHNLQRWADDFSISDLTSHSAVDLGKLIHMNEKHGAALLKAATEFPTVTLTHQLRPLASDLLQVSVRVTNNFNWNAQVHGSGEPFFLWIEDEDQSEIIQWRHITLRQDIPYIDTDFVIPIRGAKPPVSVTIRSTSDKWIGAEDDIIVPLDELIMPDEPNCHIPLLNLTFLQTSNKVIAGTLRNPGFRQLSGIQTQCFWSTMHTNQNILISSPSGSGKTLLAMIALCHKLMRSATKFGLVITPNRNVAKEVASLYKLSRIPVPVQLVTNHQALSMARGEGIRITTPQCLNRALQEVSSAGSKEWLENLGIVVCDNLELLDASYELAITTLLCRTQVLPVRFIGLSACLDDPRDLCRWLRVPSQGLFCFRPKDREQALITKSNTFNIPNSAALYKAMVRPGYILIRDMSPSANAVIFVPTLSLCYSMGANLITQCASDTNTKGFLGTNVTTEDLQHHVSQLRTSPLSDLLMHGIGIFHSSMSPSESTLCLQLYLEGVIRLIIVPHDTCWTLPIKGSVVLVMGTQYVKSSSGLGRQLENYDIHEIARMQNYAISPFHTGQFHLFCPVEHRDIYLRFLNEGLPLESELLSGDILKRWLQDMRKTGSIIQKQDAADALSFTFFFHRVNTNPTYYEAHSINRNDYLSRLIDNIWDME</sequence>
<dbReference type="FunFam" id="3.40.50.300:FF:000062">
    <property type="entry name" value="U5 small nuclear ribonucleoprotein helicase"/>
    <property type="match status" value="1"/>
</dbReference>
<evidence type="ECO:0000256" key="2">
    <source>
        <dbReference type="ARBA" id="ARBA00022801"/>
    </source>
</evidence>
<feature type="domain" description="Helicase ATP-binding" evidence="5">
    <location>
        <begin position="1181"/>
        <end position="1348"/>
    </location>
</feature>
<dbReference type="PANTHER" id="PTHR47961">
    <property type="entry name" value="DNA POLYMERASE THETA, PUTATIVE (AFU_ORTHOLOGUE AFUA_1G05260)-RELATED"/>
    <property type="match status" value="1"/>
</dbReference>
<dbReference type="GO" id="GO:0003676">
    <property type="term" value="F:nucleic acid binding"/>
    <property type="evidence" value="ECO:0007669"/>
    <property type="project" value="InterPro"/>
</dbReference>
<dbReference type="Pfam" id="PF00271">
    <property type="entry name" value="Helicase_C"/>
    <property type="match status" value="1"/>
</dbReference>
<dbReference type="GO" id="GO:0004386">
    <property type="term" value="F:helicase activity"/>
    <property type="evidence" value="ECO:0007669"/>
    <property type="project" value="UniProtKB-KW"/>
</dbReference>
<dbReference type="InterPro" id="IPR014756">
    <property type="entry name" value="Ig_E-set"/>
</dbReference>
<dbReference type="FunFam" id="1.10.3380.10:FF:000001">
    <property type="entry name" value="U5 small nuclear ribonucleoprotein helicase"/>
    <property type="match status" value="1"/>
</dbReference>
<dbReference type="InterPro" id="IPR036388">
    <property type="entry name" value="WH-like_DNA-bd_sf"/>
</dbReference>
<evidence type="ECO:0000256" key="1">
    <source>
        <dbReference type="ARBA" id="ARBA00022741"/>
    </source>
</evidence>
<dbReference type="SMART" id="SM00490">
    <property type="entry name" value="HELICc"/>
    <property type="match status" value="1"/>
</dbReference>
<accession>A0AAV5A3E4</accession>
<dbReference type="InterPro" id="IPR003593">
    <property type="entry name" value="AAA+_ATPase"/>
</dbReference>
<dbReference type="InterPro" id="IPR057842">
    <property type="entry name" value="WH_MER3"/>
</dbReference>
<comment type="caution">
    <text evidence="7">The sequence shown here is derived from an EMBL/GenBank/DDBJ whole genome shotgun (WGS) entry which is preliminary data.</text>
</comment>
<dbReference type="SMART" id="SM00382">
    <property type="entry name" value="AAA"/>
    <property type="match status" value="2"/>
</dbReference>
<dbReference type="InterPro" id="IPR050474">
    <property type="entry name" value="Hel308_SKI2-like"/>
</dbReference>
<dbReference type="Pfam" id="PF23445">
    <property type="entry name" value="WHD_SNRNP200"/>
    <property type="match status" value="2"/>
</dbReference>
<dbReference type="InterPro" id="IPR036390">
    <property type="entry name" value="WH_DNA-bd_sf"/>
</dbReference>